<dbReference type="RefSeq" id="WP_307249908.1">
    <property type="nucleotide sequence ID" value="NZ_JAUSQZ010000001.1"/>
</dbReference>
<accession>A0ABT9PE80</accession>
<evidence type="ECO:0000256" key="1">
    <source>
        <dbReference type="SAM" id="Phobius"/>
    </source>
</evidence>
<keyword evidence="1" id="KW-1133">Transmembrane helix</keyword>
<proteinExistence type="predicted"/>
<dbReference type="Proteomes" id="UP001235712">
    <property type="component" value="Unassembled WGS sequence"/>
</dbReference>
<feature type="transmembrane region" description="Helical" evidence="1">
    <location>
        <begin position="26"/>
        <end position="47"/>
    </location>
</feature>
<reference evidence="2 3" key="1">
    <citation type="submission" date="2023-07" db="EMBL/GenBank/DDBJ databases">
        <title>Sequencing the genomes of 1000 actinobacteria strains.</title>
        <authorList>
            <person name="Klenk H.-P."/>
        </authorList>
    </citation>
    <scope>NUCLEOTIDE SEQUENCE [LARGE SCALE GENOMIC DNA]</scope>
    <source>
        <strain evidence="2 3">DSM 44388</strain>
    </source>
</reference>
<evidence type="ECO:0000313" key="3">
    <source>
        <dbReference type="Proteomes" id="UP001235712"/>
    </source>
</evidence>
<sequence>MSRTGTGAPAAGSGRAATRPRWHRPAVVAAGVVVVLLGLVVAADVVVARQVRGRIVASLRCATGTADLTPDVSLGGTPVLLQLLSGHLGRVSVSGVPSSALGDGATGQELPVTGDVDLILSDVTPGRPPSIGAATATVTVDWDALTDRLTEAAPALDGATLGEQAGMLAVRPTRQVMGRSVQLLMSLSTEKSSLVLTPTTVVIGDRRIQASLLTGLLGESGADDQLAPRTVDLDLPEGAALVSAGVSADGLVVGTSVDVAAFRGTGSGPAC</sequence>
<evidence type="ECO:0000313" key="2">
    <source>
        <dbReference type="EMBL" id="MDP9830777.1"/>
    </source>
</evidence>
<dbReference type="EMBL" id="JAUSQZ010000001">
    <property type="protein sequence ID" value="MDP9830777.1"/>
    <property type="molecule type" value="Genomic_DNA"/>
</dbReference>
<name>A0ABT9PE80_9ACTN</name>
<protein>
    <recommendedName>
        <fullName evidence="4">DUF2993 family protein</fullName>
    </recommendedName>
</protein>
<keyword evidence="1" id="KW-0812">Transmembrane</keyword>
<dbReference type="Pfam" id="PF11209">
    <property type="entry name" value="LmeA"/>
    <property type="match status" value="1"/>
</dbReference>
<evidence type="ECO:0008006" key="4">
    <source>
        <dbReference type="Google" id="ProtNLM"/>
    </source>
</evidence>
<gene>
    <name evidence="2" type="ORF">J2S57_006526</name>
</gene>
<organism evidence="2 3">
    <name type="scientific">Kineosporia succinea</name>
    <dbReference type="NCBI Taxonomy" id="84632"/>
    <lineage>
        <taxon>Bacteria</taxon>
        <taxon>Bacillati</taxon>
        <taxon>Actinomycetota</taxon>
        <taxon>Actinomycetes</taxon>
        <taxon>Kineosporiales</taxon>
        <taxon>Kineosporiaceae</taxon>
        <taxon>Kineosporia</taxon>
    </lineage>
</organism>
<keyword evidence="1" id="KW-0472">Membrane</keyword>
<comment type="caution">
    <text evidence="2">The sequence shown here is derived from an EMBL/GenBank/DDBJ whole genome shotgun (WGS) entry which is preliminary data.</text>
</comment>
<keyword evidence="3" id="KW-1185">Reference proteome</keyword>
<dbReference type="InterPro" id="IPR021373">
    <property type="entry name" value="DUF2993"/>
</dbReference>